<evidence type="ECO:0000256" key="3">
    <source>
        <dbReference type="ARBA" id="ARBA00022723"/>
    </source>
</evidence>
<feature type="domain" description="Radical SAM core" evidence="7">
    <location>
        <begin position="8"/>
        <end position="152"/>
    </location>
</feature>
<protein>
    <submittedName>
        <fullName evidence="8">Radical SAM/SPASM domain-containing protein</fullName>
    </submittedName>
</protein>
<dbReference type="InterPro" id="IPR007197">
    <property type="entry name" value="rSAM"/>
</dbReference>
<dbReference type="SFLD" id="SFLDS00029">
    <property type="entry name" value="Radical_SAM"/>
    <property type="match status" value="1"/>
</dbReference>
<dbReference type="NCBIfam" id="TIGR04085">
    <property type="entry name" value="rSAM_more_4Fe4S"/>
    <property type="match status" value="1"/>
</dbReference>
<evidence type="ECO:0000256" key="2">
    <source>
        <dbReference type="ARBA" id="ARBA00022691"/>
    </source>
</evidence>
<comment type="caution">
    <text evidence="8">The sequence shown here is derived from an EMBL/GenBank/DDBJ whole genome shotgun (WGS) entry which is preliminary data.</text>
</comment>
<proteinExistence type="inferred from homology"/>
<evidence type="ECO:0000256" key="6">
    <source>
        <dbReference type="ARBA" id="ARBA00023601"/>
    </source>
</evidence>
<dbReference type="EMBL" id="WWVQ01000050">
    <property type="protein sequence ID" value="MZL34732.1"/>
    <property type="molecule type" value="Genomic_DNA"/>
</dbReference>
<keyword evidence="3" id="KW-0479">Metal-binding</keyword>
<dbReference type="InterPro" id="IPR058240">
    <property type="entry name" value="rSAM_sf"/>
</dbReference>
<keyword evidence="4" id="KW-0408">Iron</keyword>
<dbReference type="InterPro" id="IPR023867">
    <property type="entry name" value="Sulphatase_maturase_rSAM"/>
</dbReference>
<dbReference type="PANTHER" id="PTHR43273:SF3">
    <property type="entry name" value="ANAEROBIC SULFATASE-MATURATING ENZYME HOMOLOG ASLB-RELATED"/>
    <property type="match status" value="1"/>
</dbReference>
<evidence type="ECO:0000259" key="7">
    <source>
        <dbReference type="Pfam" id="PF04055"/>
    </source>
</evidence>
<keyword evidence="2" id="KW-0949">S-adenosyl-L-methionine</keyword>
<comment type="similarity">
    <text evidence="6">Belongs to the radical SAM superfamily. Anaerobic sulfatase-maturating enzyme family.</text>
</comment>
<dbReference type="GO" id="GO:0046872">
    <property type="term" value="F:metal ion binding"/>
    <property type="evidence" value="ECO:0007669"/>
    <property type="project" value="UniProtKB-KW"/>
</dbReference>
<dbReference type="PANTHER" id="PTHR43273">
    <property type="entry name" value="ANAEROBIC SULFATASE-MATURATING ENZYME HOMOLOG ASLB-RELATED"/>
    <property type="match status" value="1"/>
</dbReference>
<comment type="cofactor">
    <cofactor evidence="1">
        <name>[4Fe-4S] cluster</name>
        <dbReference type="ChEBI" id="CHEBI:49883"/>
    </cofactor>
</comment>
<organism evidence="8 9">
    <name type="scientific">Blautia wexlerae</name>
    <dbReference type="NCBI Taxonomy" id="418240"/>
    <lineage>
        <taxon>Bacteria</taxon>
        <taxon>Bacillati</taxon>
        <taxon>Bacillota</taxon>
        <taxon>Clostridia</taxon>
        <taxon>Lachnospirales</taxon>
        <taxon>Lachnospiraceae</taxon>
        <taxon>Blautia</taxon>
    </lineage>
</organism>
<dbReference type="RefSeq" id="WP_025578768.1">
    <property type="nucleotide sequence ID" value="NZ_WWVI01000048.1"/>
</dbReference>
<dbReference type="GO" id="GO:0016491">
    <property type="term" value="F:oxidoreductase activity"/>
    <property type="evidence" value="ECO:0007669"/>
    <property type="project" value="InterPro"/>
</dbReference>
<dbReference type="SFLD" id="SFLDG01386">
    <property type="entry name" value="main_SPASM_domain-containing"/>
    <property type="match status" value="1"/>
</dbReference>
<keyword evidence="5" id="KW-0411">Iron-sulfur</keyword>
<evidence type="ECO:0000256" key="5">
    <source>
        <dbReference type="ARBA" id="ARBA00023014"/>
    </source>
</evidence>
<reference evidence="8 9" key="1">
    <citation type="journal article" date="2019" name="Nat. Med.">
        <title>A library of human gut bacterial isolates paired with longitudinal multiomics data enables mechanistic microbiome research.</title>
        <authorList>
            <person name="Poyet M."/>
            <person name="Groussin M."/>
            <person name="Gibbons S.M."/>
            <person name="Avila-Pacheco J."/>
            <person name="Jiang X."/>
            <person name="Kearney S.M."/>
            <person name="Perrotta A.R."/>
            <person name="Berdy B."/>
            <person name="Zhao S."/>
            <person name="Lieberman T.D."/>
            <person name="Swanson P.K."/>
            <person name="Smith M."/>
            <person name="Roesemann S."/>
            <person name="Alexander J.E."/>
            <person name="Rich S.A."/>
            <person name="Livny J."/>
            <person name="Vlamakis H."/>
            <person name="Clish C."/>
            <person name="Bullock K."/>
            <person name="Deik A."/>
            <person name="Scott J."/>
            <person name="Pierce K.A."/>
            <person name="Xavier R.J."/>
            <person name="Alm E.J."/>
        </authorList>
    </citation>
    <scope>NUCLEOTIDE SEQUENCE [LARGE SCALE GENOMIC DNA]</scope>
    <source>
        <strain evidence="8 9">BIOML-A1</strain>
    </source>
</reference>
<evidence type="ECO:0000256" key="1">
    <source>
        <dbReference type="ARBA" id="ARBA00001966"/>
    </source>
</evidence>
<dbReference type="GO" id="GO:0051536">
    <property type="term" value="F:iron-sulfur cluster binding"/>
    <property type="evidence" value="ECO:0007669"/>
    <property type="project" value="UniProtKB-KW"/>
</dbReference>
<dbReference type="SFLD" id="SFLDG01067">
    <property type="entry name" value="SPASM/twitch_domain_containing"/>
    <property type="match status" value="1"/>
</dbReference>
<dbReference type="SUPFAM" id="SSF102114">
    <property type="entry name" value="Radical SAM enzymes"/>
    <property type="match status" value="1"/>
</dbReference>
<gene>
    <name evidence="8" type="ORF">GT728_16410</name>
</gene>
<dbReference type="Gene3D" id="3.20.20.70">
    <property type="entry name" value="Aldolase class I"/>
    <property type="match status" value="1"/>
</dbReference>
<evidence type="ECO:0000256" key="4">
    <source>
        <dbReference type="ARBA" id="ARBA00023004"/>
    </source>
</evidence>
<dbReference type="InterPro" id="IPR023885">
    <property type="entry name" value="4Fe4S-binding_SPASM_dom"/>
</dbReference>
<dbReference type="SFLD" id="SFLDG01384">
    <property type="entry name" value="thioether_bond_formation_requi"/>
    <property type="match status" value="1"/>
</dbReference>
<dbReference type="InterPro" id="IPR013785">
    <property type="entry name" value="Aldolase_TIM"/>
</dbReference>
<evidence type="ECO:0000313" key="8">
    <source>
        <dbReference type="EMBL" id="MZL34732.1"/>
    </source>
</evidence>
<sequence>MQASFWLTSSCNMKCVYCYEGENKKKEKMNKQVIDQALKLVITHMNTINDKYLWIVLHGGEPFMAFREMQYLVANAKALAAASGISISFSTTSNGTLLNDEIISFVTEEIDDFTISMDGKESTQNYSRPFVDGTPSFEIVDKNIRKVLQIKPDVRIRMTYNHKTVKNLFENVKYFVDLGVHLIVPVHDFYDRNFTDEDLKVLNCEIRKICETYKNNEDLLNNWKIHKLGICSGGITSMHIDPKGDIYPCMLAVGNPEFLIGDIYHGIDTKKRDHILAYSDCTIPECEGCDLYKYCSETRCRIINKVANNDYLKPSPLACGVERMKYRICMESM</sequence>
<dbReference type="Pfam" id="PF04055">
    <property type="entry name" value="Radical_SAM"/>
    <property type="match status" value="1"/>
</dbReference>
<evidence type="ECO:0000313" key="9">
    <source>
        <dbReference type="Proteomes" id="UP000477285"/>
    </source>
</evidence>
<dbReference type="Proteomes" id="UP000477285">
    <property type="component" value="Unassembled WGS sequence"/>
</dbReference>
<accession>A0A6L8T726</accession>
<dbReference type="AlphaFoldDB" id="A0A6L8T726"/>
<name>A0A6L8T726_9FIRM</name>
<dbReference type="GeneID" id="75078921"/>